<dbReference type="SUPFAM" id="SSF53659">
    <property type="entry name" value="Isocitrate/Isopropylmalate dehydrogenase-like"/>
    <property type="match status" value="1"/>
</dbReference>
<dbReference type="EMBL" id="DVGA01000041">
    <property type="protein sequence ID" value="HIQ78394.1"/>
    <property type="molecule type" value="Genomic_DNA"/>
</dbReference>
<comment type="pathway">
    <text evidence="10">Lipid metabolism; phospholipid metabolism.</text>
</comment>
<sequence>MRIIVDAMGGDNAPEAPVRGAMKAARELGVDITLVGRREEIGKYLDGAGRVVTITDAREVITMEDDPSTATRRKKDSSMAVALTMLKSGEGDAVVSAGSTGALLTGATLIVKRVRGIRRAALAPVLPAGEHGVVLIDCGANVECTPEYLLQFAFMGSFYAKNILGCENPKVGLLSNGTEPTKGAELQKEAFKLLQEASVEGRINFIGNIEGNDVMSGKADVAVTDGFTGNVFLKASEGMIKFAMGKLKGVFYKSTKNKLAAAALKGDFMEMKDSLDVNKIGGTALLGISRPVIKAHGSSNEEAIFSAIRQAVAFARAGVIDEIAKNTEYMRLPSEGAVKTEE</sequence>
<reference evidence="11" key="2">
    <citation type="journal article" date="2021" name="PeerJ">
        <title>Extensive microbial diversity within the chicken gut microbiome revealed by metagenomics and culture.</title>
        <authorList>
            <person name="Gilroy R."/>
            <person name="Ravi A."/>
            <person name="Getino M."/>
            <person name="Pursley I."/>
            <person name="Horton D.L."/>
            <person name="Alikhan N.F."/>
            <person name="Baker D."/>
            <person name="Gharbi K."/>
            <person name="Hall N."/>
            <person name="Watson M."/>
            <person name="Adriaenssens E.M."/>
            <person name="Foster-Nyarko E."/>
            <person name="Jarju S."/>
            <person name="Secka A."/>
            <person name="Antonio M."/>
            <person name="Oren A."/>
            <person name="Chaudhuri R.R."/>
            <person name="La Ragione R."/>
            <person name="Hildebrand F."/>
            <person name="Pallen M.J."/>
        </authorList>
    </citation>
    <scope>NUCLEOTIDE SEQUENCE</scope>
    <source>
        <strain evidence="11">ChiBcolR7-354</strain>
    </source>
</reference>
<comment type="caution">
    <text evidence="11">The sequence shown here is derived from an EMBL/GenBank/DDBJ whole genome shotgun (WGS) entry which is preliminary data.</text>
</comment>
<evidence type="ECO:0000256" key="3">
    <source>
        <dbReference type="ARBA" id="ARBA00022516"/>
    </source>
</evidence>
<comment type="similarity">
    <text evidence="10">Belongs to the PlsX family.</text>
</comment>
<dbReference type="GO" id="GO:0005737">
    <property type="term" value="C:cytoplasm"/>
    <property type="evidence" value="ECO:0007669"/>
    <property type="project" value="UniProtKB-SubCell"/>
</dbReference>
<keyword evidence="3 10" id="KW-0444">Lipid biosynthesis</keyword>
<dbReference type="GO" id="GO:0043811">
    <property type="term" value="F:phosphate:acyl-[acyl carrier protein] acyltransferase activity"/>
    <property type="evidence" value="ECO:0007669"/>
    <property type="project" value="UniProtKB-UniRule"/>
</dbReference>
<evidence type="ECO:0000256" key="7">
    <source>
        <dbReference type="ARBA" id="ARBA00023264"/>
    </source>
</evidence>
<organism evidence="11 12">
    <name type="scientific">Candidatus Scatomorpha intestinavium</name>
    <dbReference type="NCBI Taxonomy" id="2840922"/>
    <lineage>
        <taxon>Bacteria</taxon>
        <taxon>Bacillati</taxon>
        <taxon>Bacillota</taxon>
        <taxon>Clostridia</taxon>
        <taxon>Eubacteriales</taxon>
        <taxon>Candidatus Scatomorpha</taxon>
    </lineage>
</organism>
<evidence type="ECO:0000256" key="6">
    <source>
        <dbReference type="ARBA" id="ARBA00023209"/>
    </source>
</evidence>
<comment type="catalytic activity">
    <reaction evidence="1 10">
        <text>a fatty acyl-[ACP] + phosphate = an acyl phosphate + holo-[ACP]</text>
        <dbReference type="Rhea" id="RHEA:42292"/>
        <dbReference type="Rhea" id="RHEA-COMP:9685"/>
        <dbReference type="Rhea" id="RHEA-COMP:14125"/>
        <dbReference type="ChEBI" id="CHEBI:43474"/>
        <dbReference type="ChEBI" id="CHEBI:59918"/>
        <dbReference type="ChEBI" id="CHEBI:64479"/>
        <dbReference type="ChEBI" id="CHEBI:138651"/>
        <dbReference type="EC" id="2.3.1.274"/>
    </reaction>
</comment>
<dbReference type="Proteomes" id="UP000824262">
    <property type="component" value="Unassembled WGS sequence"/>
</dbReference>
<name>A0A9D1CSU8_9FIRM</name>
<comment type="function">
    <text evidence="10">Catalyzes the reversible formation of acyl-phosphate (acyl-PO(4)) from acyl-[acyl-carrier-protein] (acyl-ACP). This enzyme utilizes acyl-ACP as fatty acyl donor, but not acyl-CoA.</text>
</comment>
<dbReference type="GO" id="GO:0006633">
    <property type="term" value="P:fatty acid biosynthetic process"/>
    <property type="evidence" value="ECO:0007669"/>
    <property type="project" value="UniProtKB-UniRule"/>
</dbReference>
<keyword evidence="2 10" id="KW-0963">Cytoplasm</keyword>
<dbReference type="InterPro" id="IPR012281">
    <property type="entry name" value="Phospholipid_synth_PlsX-like"/>
</dbReference>
<dbReference type="EC" id="2.3.1.274" evidence="8 10"/>
<dbReference type="PIRSF" id="PIRSF002465">
    <property type="entry name" value="Phsphlp_syn_PlsX"/>
    <property type="match status" value="1"/>
</dbReference>
<dbReference type="Gene3D" id="3.40.718.10">
    <property type="entry name" value="Isopropylmalate Dehydrogenase"/>
    <property type="match status" value="1"/>
</dbReference>
<dbReference type="InterPro" id="IPR003664">
    <property type="entry name" value="FA_synthesis"/>
</dbReference>
<dbReference type="NCBIfam" id="TIGR00182">
    <property type="entry name" value="plsX"/>
    <property type="match status" value="1"/>
</dbReference>
<evidence type="ECO:0000256" key="9">
    <source>
        <dbReference type="ARBA" id="ARBA00046608"/>
    </source>
</evidence>
<evidence type="ECO:0000313" key="12">
    <source>
        <dbReference type="Proteomes" id="UP000824262"/>
    </source>
</evidence>
<keyword evidence="7 10" id="KW-1208">Phospholipid metabolism</keyword>
<evidence type="ECO:0000256" key="1">
    <source>
        <dbReference type="ARBA" id="ARBA00001232"/>
    </source>
</evidence>
<keyword evidence="11" id="KW-0012">Acyltransferase</keyword>
<dbReference type="GO" id="GO:0008654">
    <property type="term" value="P:phospholipid biosynthetic process"/>
    <property type="evidence" value="ECO:0007669"/>
    <property type="project" value="UniProtKB-KW"/>
</dbReference>
<dbReference type="PANTHER" id="PTHR30100">
    <property type="entry name" value="FATTY ACID/PHOSPHOLIPID SYNTHESIS PROTEIN PLSX"/>
    <property type="match status" value="1"/>
</dbReference>
<dbReference type="AlphaFoldDB" id="A0A9D1CSU8"/>
<dbReference type="PANTHER" id="PTHR30100:SF1">
    <property type="entry name" value="PHOSPHATE ACYLTRANSFERASE"/>
    <property type="match status" value="1"/>
</dbReference>
<keyword evidence="6 10" id="KW-0594">Phospholipid biosynthesis</keyword>
<proteinExistence type="inferred from homology"/>
<gene>
    <name evidence="10 11" type="primary">plsX</name>
    <name evidence="11" type="ORF">IAB77_03950</name>
</gene>
<dbReference type="Pfam" id="PF02504">
    <property type="entry name" value="FA_synthesis"/>
    <property type="match status" value="1"/>
</dbReference>
<protein>
    <recommendedName>
        <fullName evidence="8 10">Phosphate acyltransferase</fullName>
        <ecNumber evidence="8 10">2.3.1.274</ecNumber>
    </recommendedName>
    <alternativeName>
        <fullName evidence="10">Acyl-ACP phosphotransacylase</fullName>
    </alternativeName>
    <alternativeName>
        <fullName evidence="10">Acyl-[acyl-carrier-protein]--phosphate acyltransferase</fullName>
    </alternativeName>
    <alternativeName>
        <fullName evidence="10">Phosphate-acyl-ACP acyltransferase</fullName>
    </alternativeName>
</protein>
<comment type="subunit">
    <text evidence="9 10">Homodimer. Probably interacts with PlsY.</text>
</comment>
<evidence type="ECO:0000256" key="10">
    <source>
        <dbReference type="HAMAP-Rule" id="MF_00019"/>
    </source>
</evidence>
<evidence type="ECO:0000256" key="4">
    <source>
        <dbReference type="ARBA" id="ARBA00022679"/>
    </source>
</evidence>
<keyword evidence="4 10" id="KW-0808">Transferase</keyword>
<evidence type="ECO:0000256" key="2">
    <source>
        <dbReference type="ARBA" id="ARBA00022490"/>
    </source>
</evidence>
<reference evidence="11" key="1">
    <citation type="submission" date="2020-10" db="EMBL/GenBank/DDBJ databases">
        <authorList>
            <person name="Gilroy R."/>
        </authorList>
    </citation>
    <scope>NUCLEOTIDE SEQUENCE</scope>
    <source>
        <strain evidence="11">ChiBcolR7-354</strain>
    </source>
</reference>
<comment type="subcellular location">
    <subcellularLocation>
        <location evidence="10">Cytoplasm</location>
    </subcellularLocation>
    <text evidence="10">Associated with the membrane possibly through PlsY.</text>
</comment>
<evidence type="ECO:0000256" key="5">
    <source>
        <dbReference type="ARBA" id="ARBA00023098"/>
    </source>
</evidence>
<dbReference type="HAMAP" id="MF_00019">
    <property type="entry name" value="PlsX"/>
    <property type="match status" value="1"/>
</dbReference>
<evidence type="ECO:0000256" key="8">
    <source>
        <dbReference type="ARBA" id="ARBA00024069"/>
    </source>
</evidence>
<accession>A0A9D1CSU8</accession>
<evidence type="ECO:0000313" key="11">
    <source>
        <dbReference type="EMBL" id="HIQ78394.1"/>
    </source>
</evidence>
<keyword evidence="5 10" id="KW-0443">Lipid metabolism</keyword>